<dbReference type="PANTHER" id="PTHR32429">
    <property type="match status" value="1"/>
</dbReference>
<feature type="region of interest" description="Disordered" evidence="2">
    <location>
        <begin position="1"/>
        <end position="80"/>
    </location>
</feature>
<dbReference type="InterPro" id="IPR044960">
    <property type="entry name" value="RCA-like"/>
</dbReference>
<dbReference type="AlphaFoldDB" id="A0AAV0KG08"/>
<feature type="compositionally biased region" description="Low complexity" evidence="2">
    <location>
        <begin position="33"/>
        <end position="64"/>
    </location>
</feature>
<evidence type="ECO:0000313" key="3">
    <source>
        <dbReference type="EMBL" id="CAI0420998.1"/>
    </source>
</evidence>
<gene>
    <name evidence="3" type="ORF">LITE_LOCUS18584</name>
</gene>
<evidence type="ECO:0000256" key="1">
    <source>
        <dbReference type="ARBA" id="ARBA00004470"/>
    </source>
</evidence>
<sequence length="150" mass="16506">MLPMALFKLPSSSLPFPIPPSPLSSRRIPPPSILTVSCSKSPSPSSSSSSTPTGNSESNESETSTSRRRISEQSSWEAKDSEGKDYLYRLGKEADNMNISVGAREGVIDSLFTGTFLGRDSDIVFDYRQKVTRSFEHLQGDYYIAPVFMV</sequence>
<dbReference type="PANTHER" id="PTHR32429:SF11">
    <property type="entry name" value="RIBULOSE BISPHOSPHATE CARBOXYLASE_OXYGENASE ACTIVASE, CHLOROPLASTIC"/>
    <property type="match status" value="1"/>
</dbReference>
<comment type="subcellular location">
    <subcellularLocation>
        <location evidence="1">Plastid</location>
        <location evidence="1">Chloroplast stroma</location>
    </subcellularLocation>
</comment>
<organism evidence="3 4">
    <name type="scientific">Linum tenue</name>
    <dbReference type="NCBI Taxonomy" id="586396"/>
    <lineage>
        <taxon>Eukaryota</taxon>
        <taxon>Viridiplantae</taxon>
        <taxon>Streptophyta</taxon>
        <taxon>Embryophyta</taxon>
        <taxon>Tracheophyta</taxon>
        <taxon>Spermatophyta</taxon>
        <taxon>Magnoliopsida</taxon>
        <taxon>eudicotyledons</taxon>
        <taxon>Gunneridae</taxon>
        <taxon>Pentapetalae</taxon>
        <taxon>rosids</taxon>
        <taxon>fabids</taxon>
        <taxon>Malpighiales</taxon>
        <taxon>Linaceae</taxon>
        <taxon>Linum</taxon>
    </lineage>
</organism>
<feature type="compositionally biased region" description="Pro residues" evidence="2">
    <location>
        <begin position="16"/>
        <end position="32"/>
    </location>
</feature>
<reference evidence="3" key="1">
    <citation type="submission" date="2022-08" db="EMBL/GenBank/DDBJ databases">
        <authorList>
            <person name="Gutierrez-Valencia J."/>
        </authorList>
    </citation>
    <scope>NUCLEOTIDE SEQUENCE</scope>
</reference>
<keyword evidence="4" id="KW-1185">Reference proteome</keyword>
<name>A0AAV0KG08_9ROSI</name>
<dbReference type="Proteomes" id="UP001154282">
    <property type="component" value="Unassembled WGS sequence"/>
</dbReference>
<dbReference type="EMBL" id="CAMGYJ010000005">
    <property type="protein sequence ID" value="CAI0420998.1"/>
    <property type="molecule type" value="Genomic_DNA"/>
</dbReference>
<accession>A0AAV0KG08</accession>
<proteinExistence type="predicted"/>
<protein>
    <submittedName>
        <fullName evidence="3">Uncharacterized protein</fullName>
    </submittedName>
</protein>
<dbReference type="GO" id="GO:0009570">
    <property type="term" value="C:chloroplast stroma"/>
    <property type="evidence" value="ECO:0007669"/>
    <property type="project" value="UniProtKB-SubCell"/>
</dbReference>
<evidence type="ECO:0000313" key="4">
    <source>
        <dbReference type="Proteomes" id="UP001154282"/>
    </source>
</evidence>
<comment type="caution">
    <text evidence="3">The sequence shown here is derived from an EMBL/GenBank/DDBJ whole genome shotgun (WGS) entry which is preliminary data.</text>
</comment>
<evidence type="ECO:0000256" key="2">
    <source>
        <dbReference type="SAM" id="MobiDB-lite"/>
    </source>
</evidence>